<dbReference type="OrthoDB" id="9784984at2"/>
<dbReference type="Pfam" id="PF04542">
    <property type="entry name" value="Sigma70_r2"/>
    <property type="match status" value="1"/>
</dbReference>
<evidence type="ECO:0000259" key="7">
    <source>
        <dbReference type="Pfam" id="PF08281"/>
    </source>
</evidence>
<comment type="similarity">
    <text evidence="1">Belongs to the sigma-70 factor family. ECF subfamily.</text>
</comment>
<dbReference type="Proteomes" id="UP000051176">
    <property type="component" value="Unassembled WGS sequence"/>
</dbReference>
<keyword evidence="2" id="KW-0805">Transcription regulation</keyword>
<evidence type="ECO:0000256" key="5">
    <source>
        <dbReference type="ARBA" id="ARBA00023163"/>
    </source>
</evidence>
<dbReference type="Gene3D" id="1.10.10.10">
    <property type="entry name" value="Winged helix-like DNA-binding domain superfamily/Winged helix DNA-binding domain"/>
    <property type="match status" value="1"/>
</dbReference>
<dbReference type="InterPro" id="IPR013325">
    <property type="entry name" value="RNA_pol_sigma_r2"/>
</dbReference>
<dbReference type="SUPFAM" id="SSF88946">
    <property type="entry name" value="Sigma2 domain of RNA polymerase sigma factors"/>
    <property type="match status" value="1"/>
</dbReference>
<reference evidence="8 9" key="1">
    <citation type="journal article" date="2015" name="Genome Announc.">
        <title>Expanding the biotechnology potential of lactobacilli through comparative genomics of 213 strains and associated genera.</title>
        <authorList>
            <person name="Sun Z."/>
            <person name="Harris H.M."/>
            <person name="McCann A."/>
            <person name="Guo C."/>
            <person name="Argimon S."/>
            <person name="Zhang W."/>
            <person name="Yang X."/>
            <person name="Jeffery I.B."/>
            <person name="Cooney J.C."/>
            <person name="Kagawa T.F."/>
            <person name="Liu W."/>
            <person name="Song Y."/>
            <person name="Salvetti E."/>
            <person name="Wrobel A."/>
            <person name="Rasinkangas P."/>
            <person name="Parkhill J."/>
            <person name="Rea M.C."/>
            <person name="O'Sullivan O."/>
            <person name="Ritari J."/>
            <person name="Douillard F.P."/>
            <person name="Paul Ross R."/>
            <person name="Yang R."/>
            <person name="Briner A.E."/>
            <person name="Felis G.E."/>
            <person name="de Vos W.M."/>
            <person name="Barrangou R."/>
            <person name="Klaenhammer T.R."/>
            <person name="Caufield P.W."/>
            <person name="Cui Y."/>
            <person name="Zhang H."/>
            <person name="O'Toole P.W."/>
        </authorList>
    </citation>
    <scope>NUCLEOTIDE SEQUENCE [LARGE SCALE GENOMIC DNA]</scope>
    <source>
        <strain evidence="8 9">ATCC 53295</strain>
    </source>
</reference>
<gene>
    <name evidence="8" type="ORF">FD07_GL000181</name>
</gene>
<evidence type="ECO:0000256" key="4">
    <source>
        <dbReference type="ARBA" id="ARBA00023125"/>
    </source>
</evidence>
<dbReference type="RefSeq" id="WP_020088279.1">
    <property type="nucleotide sequence ID" value="NZ_AZCZ01000010.1"/>
</dbReference>
<dbReference type="InterPro" id="IPR007627">
    <property type="entry name" value="RNA_pol_sigma70_r2"/>
</dbReference>
<dbReference type="PATRIC" id="fig|1267003.4.peg.181"/>
<dbReference type="eggNOG" id="COG1595">
    <property type="taxonomic scope" value="Bacteria"/>
</dbReference>
<keyword evidence="3" id="KW-0731">Sigma factor</keyword>
<dbReference type="InterPro" id="IPR014284">
    <property type="entry name" value="RNA_pol_sigma-70_dom"/>
</dbReference>
<dbReference type="InterPro" id="IPR039425">
    <property type="entry name" value="RNA_pol_sigma-70-like"/>
</dbReference>
<organism evidence="8 9">
    <name type="scientific">Levilactobacillus parabrevis ATCC 53295</name>
    <dbReference type="NCBI Taxonomy" id="1267003"/>
    <lineage>
        <taxon>Bacteria</taxon>
        <taxon>Bacillati</taxon>
        <taxon>Bacillota</taxon>
        <taxon>Bacilli</taxon>
        <taxon>Lactobacillales</taxon>
        <taxon>Lactobacillaceae</taxon>
        <taxon>Levilactobacillus</taxon>
    </lineage>
</organism>
<comment type="caution">
    <text evidence="8">The sequence shown here is derived from an EMBL/GenBank/DDBJ whole genome shotgun (WGS) entry which is preliminary data.</text>
</comment>
<evidence type="ECO:0000256" key="3">
    <source>
        <dbReference type="ARBA" id="ARBA00023082"/>
    </source>
</evidence>
<accession>A0A0R1GTN4</accession>
<dbReference type="InterPro" id="IPR036388">
    <property type="entry name" value="WH-like_DNA-bd_sf"/>
</dbReference>
<dbReference type="InterPro" id="IPR013249">
    <property type="entry name" value="RNA_pol_sigma70_r4_t2"/>
</dbReference>
<dbReference type="AlphaFoldDB" id="A0A0R1GTN4"/>
<dbReference type="Pfam" id="PF08281">
    <property type="entry name" value="Sigma70_r4_2"/>
    <property type="match status" value="1"/>
</dbReference>
<feature type="domain" description="RNA polymerase sigma factor 70 region 4 type 2" evidence="7">
    <location>
        <begin position="97"/>
        <end position="148"/>
    </location>
</feature>
<dbReference type="NCBIfam" id="TIGR02937">
    <property type="entry name" value="sigma70-ECF"/>
    <property type="match status" value="1"/>
</dbReference>
<dbReference type="SUPFAM" id="SSF88659">
    <property type="entry name" value="Sigma3 and sigma4 domains of RNA polymerase sigma factors"/>
    <property type="match status" value="1"/>
</dbReference>
<keyword evidence="4" id="KW-0238">DNA-binding</keyword>
<evidence type="ECO:0000256" key="1">
    <source>
        <dbReference type="ARBA" id="ARBA00010641"/>
    </source>
</evidence>
<sequence>MQLRQYEDLLAQLAVELQRYLIGRGAKREVAEDICQDVFVKVLEMELVLPPGELRPYLYRVVWSTYLDDYRRERRYRELVTQYLRPEREQADFEIDEDLLSALDRLSARERELLLLRYDQDLSIREVAVRLKVTPAAIKMRLHRVHRKLKKILRRDGHERK</sequence>
<dbReference type="GO" id="GO:0003677">
    <property type="term" value="F:DNA binding"/>
    <property type="evidence" value="ECO:0007669"/>
    <property type="project" value="UniProtKB-KW"/>
</dbReference>
<dbReference type="GO" id="GO:0016987">
    <property type="term" value="F:sigma factor activity"/>
    <property type="evidence" value="ECO:0007669"/>
    <property type="project" value="UniProtKB-KW"/>
</dbReference>
<evidence type="ECO:0000313" key="9">
    <source>
        <dbReference type="Proteomes" id="UP000051176"/>
    </source>
</evidence>
<feature type="domain" description="RNA polymerase sigma-70 region 2" evidence="6">
    <location>
        <begin position="17"/>
        <end position="75"/>
    </location>
</feature>
<keyword evidence="9" id="KW-1185">Reference proteome</keyword>
<proteinExistence type="inferred from homology"/>
<evidence type="ECO:0000313" key="8">
    <source>
        <dbReference type="EMBL" id="KRK37542.1"/>
    </source>
</evidence>
<dbReference type="Gene3D" id="1.10.1740.10">
    <property type="match status" value="1"/>
</dbReference>
<dbReference type="EMBL" id="AZCZ01000010">
    <property type="protein sequence ID" value="KRK37542.1"/>
    <property type="molecule type" value="Genomic_DNA"/>
</dbReference>
<protein>
    <submittedName>
        <fullName evidence="8">Uncharacterized protein</fullName>
    </submittedName>
</protein>
<dbReference type="GO" id="GO:0006352">
    <property type="term" value="P:DNA-templated transcription initiation"/>
    <property type="evidence" value="ECO:0007669"/>
    <property type="project" value="InterPro"/>
</dbReference>
<keyword evidence="5" id="KW-0804">Transcription</keyword>
<dbReference type="PANTHER" id="PTHR43133:SF8">
    <property type="entry name" value="RNA POLYMERASE SIGMA FACTOR HI_1459-RELATED"/>
    <property type="match status" value="1"/>
</dbReference>
<dbReference type="CDD" id="cd06171">
    <property type="entry name" value="Sigma70_r4"/>
    <property type="match status" value="1"/>
</dbReference>
<name>A0A0R1GTN4_9LACO</name>
<evidence type="ECO:0000259" key="6">
    <source>
        <dbReference type="Pfam" id="PF04542"/>
    </source>
</evidence>
<evidence type="ECO:0000256" key="2">
    <source>
        <dbReference type="ARBA" id="ARBA00023015"/>
    </source>
</evidence>
<dbReference type="InterPro" id="IPR013324">
    <property type="entry name" value="RNA_pol_sigma_r3/r4-like"/>
</dbReference>
<dbReference type="PANTHER" id="PTHR43133">
    <property type="entry name" value="RNA POLYMERASE ECF-TYPE SIGMA FACTO"/>
    <property type="match status" value="1"/>
</dbReference>
<dbReference type="STRING" id="357278.IV61_GL001424"/>